<feature type="domain" description="Bacterial type II secretion system protein E" evidence="2">
    <location>
        <begin position="9"/>
        <end position="297"/>
    </location>
</feature>
<dbReference type="PANTHER" id="PTHR30486">
    <property type="entry name" value="TWITCHING MOTILITY PROTEIN PILT"/>
    <property type="match status" value="1"/>
</dbReference>
<sequence length="370" mass="40554">MSFRTSVDVNEAIREALLHKPSNIHITVGHPIILEIKGSLSRMTASPIDQNEFEQFARVIRGKEGATSILSQSSDYDGGFTIDDIAGNRRRLRVNMTALNSVRHPGAASFVMRPLDDMPPTLSQVGMPEELIPYCYPKDGAVYVVGPTSSGKTSTFAALFRYAAETGNAYHGVMRCYESPPEFALDDLSSEHLIIDQVAVNDAWGLKTFADAVRNAMRAHPCAIMIGEVRDLETVQAIVEAALTGHPVFGTVHATNPTVAFQRLITRYPAEIQSSGLYDLISTTQLIIAQRLVKCLDGNLAALREWLIFDPSVRSKLYRAGSPGAVAEQMAVFINNKDYGQSFAESARQLFEEGRIDEATALEYGAITRP</sequence>
<dbReference type="EMBL" id="FONX01000026">
    <property type="protein sequence ID" value="SFF31248.1"/>
    <property type="molecule type" value="Genomic_DNA"/>
</dbReference>
<dbReference type="GO" id="GO:0016887">
    <property type="term" value="F:ATP hydrolysis activity"/>
    <property type="evidence" value="ECO:0007669"/>
    <property type="project" value="InterPro"/>
</dbReference>
<gene>
    <name evidence="3" type="ORF">SAMN04489711_12614</name>
</gene>
<dbReference type="InterPro" id="IPR050921">
    <property type="entry name" value="T4SS_GSP_E_ATPase"/>
</dbReference>
<dbReference type="InterPro" id="IPR001482">
    <property type="entry name" value="T2SS/T4SS_dom"/>
</dbReference>
<comment type="similarity">
    <text evidence="1">Belongs to the GSP E family.</text>
</comment>
<dbReference type="Gene3D" id="3.30.450.90">
    <property type="match status" value="1"/>
</dbReference>
<dbReference type="InterPro" id="IPR027417">
    <property type="entry name" value="P-loop_NTPase"/>
</dbReference>
<protein>
    <submittedName>
        <fullName evidence="3">Defect in organelle trafficking protein DotB</fullName>
    </submittedName>
</protein>
<dbReference type="AlphaFoldDB" id="A0A1I2HNZ8"/>
<proteinExistence type="inferred from homology"/>
<dbReference type="Pfam" id="PF00437">
    <property type="entry name" value="T2SSE"/>
    <property type="match status" value="1"/>
</dbReference>
<name>A0A1I2HNZ8_9BURK</name>
<evidence type="ECO:0000256" key="1">
    <source>
        <dbReference type="ARBA" id="ARBA00006611"/>
    </source>
</evidence>
<keyword evidence="4" id="KW-1185">Reference proteome</keyword>
<evidence type="ECO:0000259" key="2">
    <source>
        <dbReference type="Pfam" id="PF00437"/>
    </source>
</evidence>
<dbReference type="Gene3D" id="3.40.50.300">
    <property type="entry name" value="P-loop containing nucleotide triphosphate hydrolases"/>
    <property type="match status" value="1"/>
</dbReference>
<dbReference type="SUPFAM" id="SSF52540">
    <property type="entry name" value="P-loop containing nucleoside triphosphate hydrolases"/>
    <property type="match status" value="1"/>
</dbReference>
<evidence type="ECO:0000313" key="3">
    <source>
        <dbReference type="EMBL" id="SFF31248.1"/>
    </source>
</evidence>
<dbReference type="Proteomes" id="UP000199119">
    <property type="component" value="Unassembled WGS sequence"/>
</dbReference>
<evidence type="ECO:0000313" key="4">
    <source>
        <dbReference type="Proteomes" id="UP000199119"/>
    </source>
</evidence>
<dbReference type="RefSeq" id="WP_175518588.1">
    <property type="nucleotide sequence ID" value="NZ_FONX01000026.1"/>
</dbReference>
<dbReference type="PANTHER" id="PTHR30486:SF6">
    <property type="entry name" value="TYPE IV PILUS RETRACTATION ATPASE PILT"/>
    <property type="match status" value="1"/>
</dbReference>
<accession>A0A1I2HNZ8</accession>
<reference evidence="4" key="1">
    <citation type="submission" date="2016-10" db="EMBL/GenBank/DDBJ databases">
        <authorList>
            <person name="Varghese N."/>
            <person name="Submissions S."/>
        </authorList>
    </citation>
    <scope>NUCLEOTIDE SEQUENCE [LARGE SCALE GENOMIC DNA]</scope>
    <source>
        <strain evidence="4">DSM 27981</strain>
    </source>
</reference>
<dbReference type="STRING" id="1177982.SAMN04489711_12614"/>
<organism evidence="3 4">
    <name type="scientific">Paracidovorax wautersii</name>
    <dbReference type="NCBI Taxonomy" id="1177982"/>
    <lineage>
        <taxon>Bacteria</taxon>
        <taxon>Pseudomonadati</taxon>
        <taxon>Pseudomonadota</taxon>
        <taxon>Betaproteobacteria</taxon>
        <taxon>Burkholderiales</taxon>
        <taxon>Comamonadaceae</taxon>
        <taxon>Paracidovorax</taxon>
    </lineage>
</organism>